<name>A0A2Z4XZM8_9GAMM</name>
<reference evidence="1 3" key="1">
    <citation type="submission" date="2017-06" db="EMBL/GenBank/DDBJ databases">
        <title>Complete genome of Francisella adeliensis.</title>
        <authorList>
            <person name="Vallesi A."/>
            <person name="Sjodin A."/>
        </authorList>
    </citation>
    <scope>NUCLEOTIDE SEQUENCE [LARGE SCALE GENOMIC DNA]</scope>
    <source>
        <strain evidence="1 3">FDC440</strain>
    </source>
</reference>
<protein>
    <submittedName>
        <fullName evidence="2">HTH domain-containing protein</fullName>
    </submittedName>
</protein>
<dbReference type="EMBL" id="CP043424">
    <property type="protein sequence ID" value="QIW12178.1"/>
    <property type="molecule type" value="Genomic_DNA"/>
</dbReference>
<accession>A0A2Z4XZM8</accession>
<dbReference type="AlphaFoldDB" id="A0A2Z4XZM8"/>
<evidence type="ECO:0000313" key="1">
    <source>
        <dbReference type="EMBL" id="AXA33942.1"/>
    </source>
</evidence>
<evidence type="ECO:0000313" key="4">
    <source>
        <dbReference type="Proteomes" id="UP000681131"/>
    </source>
</evidence>
<dbReference type="SUPFAM" id="SSF46785">
    <property type="entry name" value="Winged helix' DNA-binding domain"/>
    <property type="match status" value="1"/>
</dbReference>
<dbReference type="Proteomes" id="UP000681131">
    <property type="component" value="Chromosome"/>
</dbReference>
<reference evidence="2 4" key="2">
    <citation type="submission" date="2019-08" db="EMBL/GenBank/DDBJ databases">
        <title>Complete genome sequences of Francisella adeliensis (FSC1325 and FSC1326).</title>
        <authorList>
            <person name="Ohrman C."/>
            <person name="Uneklint I."/>
            <person name="Vallesi A."/>
            <person name="Karlsson L."/>
            <person name="Sjodin A."/>
        </authorList>
    </citation>
    <scope>NUCLEOTIDE SEQUENCE [LARGE SCALE GENOMIC DNA]</scope>
    <source>
        <strain evidence="2 4">FSC1325</strain>
    </source>
</reference>
<organism evidence="1 3">
    <name type="scientific">Francisella adeliensis</name>
    <dbReference type="NCBI Taxonomy" id="2007306"/>
    <lineage>
        <taxon>Bacteria</taxon>
        <taxon>Pseudomonadati</taxon>
        <taxon>Pseudomonadota</taxon>
        <taxon>Gammaproteobacteria</taxon>
        <taxon>Thiotrichales</taxon>
        <taxon>Francisellaceae</taxon>
        <taxon>Francisella</taxon>
    </lineage>
</organism>
<dbReference type="RefSeq" id="WP_112870117.1">
    <property type="nucleotide sequence ID" value="NZ_CP021781.1"/>
</dbReference>
<dbReference type="InterPro" id="IPR036388">
    <property type="entry name" value="WH-like_DNA-bd_sf"/>
</dbReference>
<dbReference type="OrthoDB" id="5605741at2"/>
<sequence length="162" mass="18809">MKIPHQKEFAIKKAIMIAIEKGENVSKLASYFGVSKSTIYKYRRSLRDQGFIIKNENEVYVVTENKFSKKPQTPKTAEFNFNNNATQTKVVEHCDSPAPNDDILVKNTNLEDINNESLEEIPTSDAMEQRLQSKVEKMRDTYEESYDKKGLFKKLFSRFVKN</sequence>
<gene>
    <name evidence="1" type="ORF">CDH04_05705</name>
    <name evidence="2" type="ORF">FZC43_05710</name>
</gene>
<dbReference type="Gene3D" id="1.10.10.10">
    <property type="entry name" value="Winged helix-like DNA-binding domain superfamily/Winged helix DNA-binding domain"/>
    <property type="match status" value="1"/>
</dbReference>
<keyword evidence="4" id="KW-1185">Reference proteome</keyword>
<dbReference type="Proteomes" id="UP000251120">
    <property type="component" value="Chromosome"/>
</dbReference>
<dbReference type="InterPro" id="IPR036390">
    <property type="entry name" value="WH_DNA-bd_sf"/>
</dbReference>
<proteinExistence type="predicted"/>
<dbReference type="EMBL" id="CP021781">
    <property type="protein sequence ID" value="AXA33942.1"/>
    <property type="molecule type" value="Genomic_DNA"/>
</dbReference>
<evidence type="ECO:0000313" key="2">
    <source>
        <dbReference type="EMBL" id="QIW12178.1"/>
    </source>
</evidence>
<dbReference type="KEGG" id="fad:CDH04_05705"/>
<evidence type="ECO:0000313" key="3">
    <source>
        <dbReference type="Proteomes" id="UP000251120"/>
    </source>
</evidence>